<dbReference type="AlphaFoldDB" id="A0A0V9UGS5"/>
<comment type="caution">
    <text evidence="1">The sequence shown here is derived from an EMBL/GenBank/DDBJ whole genome shotgun (WGS) entry which is preliminary data.</text>
</comment>
<reference evidence="2" key="1">
    <citation type="submission" date="2015-01" db="EMBL/GenBank/DDBJ databases">
        <title>Draft genome sequence of Rhodococcus pyridinivorans strain KG-16, a hydrocarbon-degrading bacterium.</title>
        <authorList>
            <person name="Aggarwal R.K."/>
            <person name="Dawar C."/>
        </authorList>
    </citation>
    <scope>NUCLEOTIDE SEQUENCE [LARGE SCALE GENOMIC DNA]</scope>
    <source>
        <strain evidence="2">KG-16</strain>
    </source>
</reference>
<evidence type="ECO:0000313" key="2">
    <source>
        <dbReference type="Proteomes" id="UP000053060"/>
    </source>
</evidence>
<evidence type="ECO:0000313" key="1">
    <source>
        <dbReference type="EMBL" id="KSZ57223.1"/>
    </source>
</evidence>
<dbReference type="PATRIC" id="fig|1441730.3.peg.3993"/>
<reference evidence="1 2" key="2">
    <citation type="journal article" date="2016" name="Genome Announc.">
        <title>Draft Genome Sequence of a Versatile Hydrocarbon-Degrading Bacterium, Rhodococcus pyridinivorans Strain KG-16, Collected from Oil Fields in India.</title>
        <authorList>
            <person name="Aggarwal R.K."/>
            <person name="Dawar C."/>
            <person name="Phanindranath R."/>
            <person name="Mutnuri L."/>
            <person name="Dayal A.M."/>
        </authorList>
    </citation>
    <scope>NUCLEOTIDE SEQUENCE [LARGE SCALE GENOMIC DNA]</scope>
    <source>
        <strain evidence="1 2">KG-16</strain>
    </source>
</reference>
<evidence type="ECO:0008006" key="3">
    <source>
        <dbReference type="Google" id="ProtNLM"/>
    </source>
</evidence>
<dbReference type="Proteomes" id="UP000053060">
    <property type="component" value="Unassembled WGS sequence"/>
</dbReference>
<dbReference type="EMBL" id="AZXY01000010">
    <property type="protein sequence ID" value="KSZ57223.1"/>
    <property type="molecule type" value="Genomic_DNA"/>
</dbReference>
<protein>
    <recommendedName>
        <fullName evidence="3">DUF4287 domain-containing protein</fullName>
    </recommendedName>
</protein>
<proteinExistence type="predicted"/>
<sequence length="192" mass="21018">MTEQSRGIRPTNTGAVERATGRSWDTWITRLTDLGAAELRHAEIVPHIQRDLEDLGIENAGWWAQSITVGYEQHIGRRVPGQQADGTFSAGVGRTVTGTLDEALAGWQAAVHDRGDFAGRVVTGEPSVTSTPKWRYWRCTFADGTRVEVTIGESGPGKCRIAVAHNRLVDHDDVAVLKEFWRTVLADVTVAS</sequence>
<dbReference type="RefSeq" id="WP_060653252.1">
    <property type="nucleotide sequence ID" value="NZ_AZXY01000010.1"/>
</dbReference>
<organism evidence="1 2">
    <name type="scientific">Rhodococcus pyridinivorans KG-16</name>
    <dbReference type="NCBI Taxonomy" id="1441730"/>
    <lineage>
        <taxon>Bacteria</taxon>
        <taxon>Bacillati</taxon>
        <taxon>Actinomycetota</taxon>
        <taxon>Actinomycetes</taxon>
        <taxon>Mycobacteriales</taxon>
        <taxon>Nocardiaceae</taxon>
        <taxon>Rhodococcus</taxon>
    </lineage>
</organism>
<name>A0A0V9UGS5_9NOCA</name>
<gene>
    <name evidence="1" type="ORF">Z045_19110</name>
</gene>
<accession>A0A0V9UGS5</accession>